<accession>A0A8G2HZR8</accession>
<comment type="caution">
    <text evidence="3">The sequence shown here is derived from an EMBL/GenBank/DDBJ whole genome shotgun (WGS) entry which is preliminary data.</text>
</comment>
<feature type="compositionally biased region" description="Polar residues" evidence="1">
    <location>
        <begin position="55"/>
        <end position="66"/>
    </location>
</feature>
<evidence type="ECO:0000313" key="4">
    <source>
        <dbReference type="Proteomes" id="UP000254224"/>
    </source>
</evidence>
<proteinExistence type="predicted"/>
<organism evidence="3 4">
    <name type="scientific">Staphylococcus aureus</name>
    <dbReference type="NCBI Taxonomy" id="1280"/>
    <lineage>
        <taxon>Bacteria</taxon>
        <taxon>Bacillati</taxon>
        <taxon>Bacillota</taxon>
        <taxon>Bacilli</taxon>
        <taxon>Bacillales</taxon>
        <taxon>Staphylococcaceae</taxon>
        <taxon>Staphylococcus</taxon>
    </lineage>
</organism>
<protein>
    <submittedName>
        <fullName evidence="3">Putative surface protein</fullName>
    </submittedName>
</protein>
<evidence type="ECO:0000313" key="3">
    <source>
        <dbReference type="EMBL" id="SUK17976.1"/>
    </source>
</evidence>
<name>A0A8G2HZR8_STAAU</name>
<feature type="region of interest" description="Disordered" evidence="1">
    <location>
        <begin position="32"/>
        <end position="68"/>
    </location>
</feature>
<dbReference type="AlphaFoldDB" id="A0A8G2HZR8"/>
<evidence type="ECO:0000256" key="2">
    <source>
        <dbReference type="SAM" id="SignalP"/>
    </source>
</evidence>
<feature type="signal peptide" evidence="2">
    <location>
        <begin position="1"/>
        <end position="32"/>
    </location>
</feature>
<gene>
    <name evidence="3" type="ORF">NCTC7972_01516</name>
</gene>
<evidence type="ECO:0000256" key="1">
    <source>
        <dbReference type="SAM" id="MobiDB-lite"/>
    </source>
</evidence>
<keyword evidence="2" id="KW-0732">Signal</keyword>
<feature type="chain" id="PRO_5034292105" evidence="2">
    <location>
        <begin position="33"/>
        <end position="109"/>
    </location>
</feature>
<dbReference type="EMBL" id="UHAI01000002">
    <property type="protein sequence ID" value="SUK17976.1"/>
    <property type="molecule type" value="Genomic_DNA"/>
</dbReference>
<reference evidence="3 4" key="1">
    <citation type="submission" date="2018-06" db="EMBL/GenBank/DDBJ databases">
        <authorList>
            <consortium name="Pathogen Informatics"/>
            <person name="Doyle S."/>
        </authorList>
    </citation>
    <scope>NUCLEOTIDE SEQUENCE [LARGE SCALE GENOMIC DNA]</scope>
    <source>
        <strain evidence="3 4">NCTC7972</strain>
    </source>
</reference>
<sequence>MRENFKLRKMKVGLVSVAITMLYIMTNGEAHASEGSQSVGNSNATATDGIKVGSQPVQNNQEVSSEQTKKNFVTLDSIKPGDQKVTGTTLPNHYILLSVDGKSADVVHL</sequence>
<dbReference type="Proteomes" id="UP000254224">
    <property type="component" value="Unassembled WGS sequence"/>
</dbReference>
<feature type="compositionally biased region" description="Polar residues" evidence="1">
    <location>
        <begin position="34"/>
        <end position="46"/>
    </location>
</feature>